<feature type="non-terminal residue" evidence="1">
    <location>
        <position position="1"/>
    </location>
</feature>
<comment type="caution">
    <text evidence="1">The sequence shown here is derived from an EMBL/GenBank/DDBJ whole genome shotgun (WGS) entry which is preliminary data.</text>
</comment>
<accession>A0A9P6CM29</accession>
<evidence type="ECO:0000313" key="1">
    <source>
        <dbReference type="EMBL" id="KAF9471846.1"/>
    </source>
</evidence>
<keyword evidence="2" id="KW-1185">Reference proteome</keyword>
<dbReference type="OrthoDB" id="2742740at2759"/>
<gene>
    <name evidence="1" type="ORF">BDN70DRAFT_777139</name>
</gene>
<protein>
    <submittedName>
        <fullName evidence="1">Uncharacterized protein</fullName>
    </submittedName>
</protein>
<organism evidence="1 2">
    <name type="scientific">Pholiota conissans</name>
    <dbReference type="NCBI Taxonomy" id="109636"/>
    <lineage>
        <taxon>Eukaryota</taxon>
        <taxon>Fungi</taxon>
        <taxon>Dikarya</taxon>
        <taxon>Basidiomycota</taxon>
        <taxon>Agaricomycotina</taxon>
        <taxon>Agaricomycetes</taxon>
        <taxon>Agaricomycetidae</taxon>
        <taxon>Agaricales</taxon>
        <taxon>Agaricineae</taxon>
        <taxon>Strophariaceae</taxon>
        <taxon>Pholiota</taxon>
    </lineage>
</organism>
<dbReference type="AlphaFoldDB" id="A0A9P6CM29"/>
<dbReference type="Proteomes" id="UP000807469">
    <property type="component" value="Unassembled WGS sequence"/>
</dbReference>
<dbReference type="EMBL" id="MU155614">
    <property type="protein sequence ID" value="KAF9471846.1"/>
    <property type="molecule type" value="Genomic_DNA"/>
</dbReference>
<sequence length="127" mass="14230">IKHLKTMQDFINLIQNATFNNGKIDQDVMDHLCFPEEGIVEITDPNMLFLLNLYLSCANASEATYTGVREAIQHCFPRVDILSYYSVKKKVANITGVVSIYDDMCIQSCHAFTGPFANLDKCALCGE</sequence>
<evidence type="ECO:0000313" key="2">
    <source>
        <dbReference type="Proteomes" id="UP000807469"/>
    </source>
</evidence>
<proteinExistence type="predicted"/>
<name>A0A9P6CM29_9AGAR</name>
<feature type="non-terminal residue" evidence="1">
    <location>
        <position position="127"/>
    </location>
</feature>
<reference evidence="1" key="1">
    <citation type="submission" date="2020-11" db="EMBL/GenBank/DDBJ databases">
        <authorList>
            <consortium name="DOE Joint Genome Institute"/>
            <person name="Ahrendt S."/>
            <person name="Riley R."/>
            <person name="Andreopoulos W."/>
            <person name="Labutti K."/>
            <person name="Pangilinan J."/>
            <person name="Ruiz-Duenas F.J."/>
            <person name="Barrasa J.M."/>
            <person name="Sanchez-Garcia M."/>
            <person name="Camarero S."/>
            <person name="Miyauchi S."/>
            <person name="Serrano A."/>
            <person name="Linde D."/>
            <person name="Babiker R."/>
            <person name="Drula E."/>
            <person name="Ayuso-Fernandez I."/>
            <person name="Pacheco R."/>
            <person name="Padilla G."/>
            <person name="Ferreira P."/>
            <person name="Barriuso J."/>
            <person name="Kellner H."/>
            <person name="Castanera R."/>
            <person name="Alfaro M."/>
            <person name="Ramirez L."/>
            <person name="Pisabarro A.G."/>
            <person name="Kuo A."/>
            <person name="Tritt A."/>
            <person name="Lipzen A."/>
            <person name="He G."/>
            <person name="Yan M."/>
            <person name="Ng V."/>
            <person name="Cullen D."/>
            <person name="Martin F."/>
            <person name="Rosso M.-N."/>
            <person name="Henrissat B."/>
            <person name="Hibbett D."/>
            <person name="Martinez A.T."/>
            <person name="Grigoriev I.V."/>
        </authorList>
    </citation>
    <scope>NUCLEOTIDE SEQUENCE</scope>
    <source>
        <strain evidence="1">CIRM-BRFM 674</strain>
    </source>
</reference>